<evidence type="ECO:0000256" key="2">
    <source>
        <dbReference type="SAM" id="MobiDB-lite"/>
    </source>
</evidence>
<evidence type="ECO:0000313" key="4">
    <source>
        <dbReference type="Proteomes" id="UP000327157"/>
    </source>
</evidence>
<dbReference type="PANTHER" id="PTHR37226">
    <property type="entry name" value="GOLGIN FAMILY A PROTEIN"/>
    <property type="match status" value="1"/>
</dbReference>
<feature type="region of interest" description="Disordered" evidence="2">
    <location>
        <begin position="1"/>
        <end position="25"/>
    </location>
</feature>
<comment type="caution">
    <text evidence="3">The sequence shown here is derived from an EMBL/GenBank/DDBJ whole genome shotgun (WGS) entry which is preliminary data.</text>
</comment>
<feature type="region of interest" description="Disordered" evidence="2">
    <location>
        <begin position="246"/>
        <end position="267"/>
    </location>
</feature>
<reference evidence="4" key="2">
    <citation type="submission" date="2019-10" db="EMBL/GenBank/DDBJ databases">
        <title>A de novo genome assembly of a pear dwarfing rootstock.</title>
        <authorList>
            <person name="Wang F."/>
            <person name="Wang J."/>
            <person name="Li S."/>
            <person name="Zhang Y."/>
            <person name="Fang M."/>
            <person name="Ma L."/>
            <person name="Zhao Y."/>
            <person name="Jiang S."/>
        </authorList>
    </citation>
    <scope>NUCLEOTIDE SEQUENCE [LARGE SCALE GENOMIC DNA]</scope>
</reference>
<evidence type="ECO:0000256" key="1">
    <source>
        <dbReference type="SAM" id="Coils"/>
    </source>
</evidence>
<dbReference type="AlphaFoldDB" id="A0A5N5HI25"/>
<evidence type="ECO:0000313" key="3">
    <source>
        <dbReference type="EMBL" id="KAB2625762.1"/>
    </source>
</evidence>
<feature type="coiled-coil region" evidence="1">
    <location>
        <begin position="186"/>
        <end position="220"/>
    </location>
</feature>
<keyword evidence="1" id="KW-0175">Coiled coil</keyword>
<feature type="region of interest" description="Disordered" evidence="2">
    <location>
        <begin position="101"/>
        <end position="127"/>
    </location>
</feature>
<sequence length="267" mass="30154">MGGFLSKKKGNLSEKNAGGLREKVRSIQEEMSEMVCERKKESAAYERDMMVFAFKEAEWKQEKKKMREEVKMLRKVVEEKEERIRGMVDSGGGVMVVGGGNNNKSSVGGGSGGDGRGVGGGGGGGENNGKEWEVLLGSVFLAEQMKEERARRDETVEKWKQLYLAIKVELDDLIQRTHSGNGLYWKAEEEDSVEELKRELKAKEEMIASLKSKIASMEHDHFKKEREIDIIRQSLRIMSCKKTLQAPKNVSRDSQLVKPKKKQARKL</sequence>
<feature type="coiled-coil region" evidence="1">
    <location>
        <begin position="56"/>
        <end position="83"/>
    </location>
</feature>
<dbReference type="OrthoDB" id="1869333at2759"/>
<reference evidence="3 4" key="1">
    <citation type="submission" date="2019-09" db="EMBL/GenBank/DDBJ databases">
        <authorList>
            <person name="Ou C."/>
        </authorList>
    </citation>
    <scope>NUCLEOTIDE SEQUENCE [LARGE SCALE GENOMIC DNA]</scope>
    <source>
        <strain evidence="3">S2</strain>
        <tissue evidence="3">Leaf</tissue>
    </source>
</reference>
<reference evidence="3 4" key="3">
    <citation type="submission" date="2019-11" db="EMBL/GenBank/DDBJ databases">
        <title>A de novo genome assembly of a pear dwarfing rootstock.</title>
        <authorList>
            <person name="Wang F."/>
            <person name="Wang J."/>
            <person name="Li S."/>
            <person name="Zhang Y."/>
            <person name="Fang M."/>
            <person name="Ma L."/>
            <person name="Zhao Y."/>
            <person name="Jiang S."/>
        </authorList>
    </citation>
    <scope>NUCLEOTIDE SEQUENCE [LARGE SCALE GENOMIC DNA]</scope>
    <source>
        <strain evidence="3">S2</strain>
        <tissue evidence="3">Leaf</tissue>
    </source>
</reference>
<dbReference type="EMBL" id="SMOL01000160">
    <property type="protein sequence ID" value="KAB2625762.1"/>
    <property type="molecule type" value="Genomic_DNA"/>
</dbReference>
<name>A0A5N5HI25_9ROSA</name>
<protein>
    <submittedName>
        <fullName evidence="3">Uncharacterized protein</fullName>
    </submittedName>
</protein>
<accession>A0A5N5HI25</accession>
<proteinExistence type="predicted"/>
<keyword evidence="4" id="KW-1185">Reference proteome</keyword>
<dbReference type="Proteomes" id="UP000327157">
    <property type="component" value="Chromosome 16"/>
</dbReference>
<dbReference type="PANTHER" id="PTHR37226:SF4">
    <property type="entry name" value="GOLGIN FAMILY A PROTEIN"/>
    <property type="match status" value="1"/>
</dbReference>
<organism evidence="3 4">
    <name type="scientific">Pyrus ussuriensis x Pyrus communis</name>
    <dbReference type="NCBI Taxonomy" id="2448454"/>
    <lineage>
        <taxon>Eukaryota</taxon>
        <taxon>Viridiplantae</taxon>
        <taxon>Streptophyta</taxon>
        <taxon>Embryophyta</taxon>
        <taxon>Tracheophyta</taxon>
        <taxon>Spermatophyta</taxon>
        <taxon>Magnoliopsida</taxon>
        <taxon>eudicotyledons</taxon>
        <taxon>Gunneridae</taxon>
        <taxon>Pentapetalae</taxon>
        <taxon>rosids</taxon>
        <taxon>fabids</taxon>
        <taxon>Rosales</taxon>
        <taxon>Rosaceae</taxon>
        <taxon>Amygdaloideae</taxon>
        <taxon>Maleae</taxon>
        <taxon>Pyrus</taxon>
    </lineage>
</organism>
<feature type="compositionally biased region" description="Basic residues" evidence="2">
    <location>
        <begin position="258"/>
        <end position="267"/>
    </location>
</feature>
<feature type="compositionally biased region" description="Basic residues" evidence="2">
    <location>
        <begin position="1"/>
        <end position="10"/>
    </location>
</feature>
<gene>
    <name evidence="3" type="ORF">D8674_017422</name>
</gene>